<feature type="transmembrane region" description="Helical" evidence="1">
    <location>
        <begin position="172"/>
        <end position="190"/>
    </location>
</feature>
<evidence type="ECO:0000313" key="3">
    <source>
        <dbReference type="EMBL" id="OGM28030.1"/>
    </source>
</evidence>
<dbReference type="EMBL" id="MGGI01000001">
    <property type="protein sequence ID" value="OGM28030.1"/>
    <property type="molecule type" value="Genomic_DNA"/>
</dbReference>
<gene>
    <name evidence="3" type="ORF">A2627_00615</name>
</gene>
<feature type="transmembrane region" description="Helical" evidence="1">
    <location>
        <begin position="211"/>
        <end position="241"/>
    </location>
</feature>
<accession>A0A1F7YLG5</accession>
<evidence type="ECO:0000256" key="1">
    <source>
        <dbReference type="SAM" id="Phobius"/>
    </source>
</evidence>
<dbReference type="AlphaFoldDB" id="A0A1F7YLG5"/>
<evidence type="ECO:0008006" key="5">
    <source>
        <dbReference type="Google" id="ProtNLM"/>
    </source>
</evidence>
<feature type="transmembrane region" description="Helical" evidence="1">
    <location>
        <begin position="271"/>
        <end position="299"/>
    </location>
</feature>
<keyword evidence="1" id="KW-0812">Transmembrane</keyword>
<feature type="signal peptide" evidence="2">
    <location>
        <begin position="1"/>
        <end position="26"/>
    </location>
</feature>
<protein>
    <recommendedName>
        <fullName evidence="5">Type IV secretion system protein</fullName>
    </recommendedName>
</protein>
<name>A0A1F7YLG5_9BACT</name>
<feature type="transmembrane region" description="Helical" evidence="1">
    <location>
        <begin position="373"/>
        <end position="392"/>
    </location>
</feature>
<reference evidence="3 4" key="1">
    <citation type="journal article" date="2016" name="Nat. Commun.">
        <title>Thousands of microbial genomes shed light on interconnected biogeochemical processes in an aquifer system.</title>
        <authorList>
            <person name="Anantharaman K."/>
            <person name="Brown C.T."/>
            <person name="Hug L.A."/>
            <person name="Sharon I."/>
            <person name="Castelle C.J."/>
            <person name="Probst A.J."/>
            <person name="Thomas B.C."/>
            <person name="Singh A."/>
            <person name="Wilkins M.J."/>
            <person name="Karaoz U."/>
            <person name="Brodie E.L."/>
            <person name="Williams K.H."/>
            <person name="Hubbard S.S."/>
            <person name="Banfield J.F."/>
        </authorList>
    </citation>
    <scope>NUCLEOTIDE SEQUENCE [LARGE SCALE GENOMIC DNA]</scope>
</reference>
<evidence type="ECO:0000313" key="4">
    <source>
        <dbReference type="Proteomes" id="UP000178851"/>
    </source>
</evidence>
<keyword evidence="1" id="KW-1133">Transmembrane helix</keyword>
<feature type="chain" id="PRO_5009533817" description="Type IV secretion system protein" evidence="2">
    <location>
        <begin position="27"/>
        <end position="535"/>
    </location>
</feature>
<comment type="caution">
    <text evidence="3">The sequence shown here is derived from an EMBL/GenBank/DDBJ whole genome shotgun (WGS) entry which is preliminary data.</text>
</comment>
<organism evidence="3 4">
    <name type="scientific">Candidatus Woesebacteria bacterium RIFCSPHIGHO2_01_FULL_39_28</name>
    <dbReference type="NCBI Taxonomy" id="1802496"/>
    <lineage>
        <taxon>Bacteria</taxon>
        <taxon>Candidatus Woeseibacteriota</taxon>
    </lineage>
</organism>
<dbReference type="Proteomes" id="UP000178851">
    <property type="component" value="Unassembled WGS sequence"/>
</dbReference>
<keyword evidence="2" id="KW-0732">Signal</keyword>
<sequence>MFKKLILVIVLVFFSLTIVFPTAAFAQTPTPTAAPASNPWWRPTLDEFTTKVETGGSSEVFGERYTYAQVYWVVNTLVSIVMNPSVISCLDTIMKGGAADCLKSITWNDGLILPLAALTDGMRNTKPASGVGYVKSVAQNLHIIPEAKAQSTGFGYNSLEPAQTLWQAARNASFALMTLVIVVLAFMIMFRVKLSPQTVIGIQSAIPKVAIAIVLLAFSYAIAGFLIDLAFLSQGIIAALLTSASPALTGLTSSAQVFDLMNKTTQGVFSFALYVIIKLILFSPIGALTSAISAAIVLIPGVGVGATTASVVGSILLILILFLIFAIGLFRIFWLLLKTYVTILLLVIASPFYILAGVVNLGGGVLGWLKQIIAHLSVFVMVTVLIFFAHVFTFSTAPNDPFVGQTLQCAVIPFVIDIGSAVNPYNIGCPPITHQSGSGVLPGFTGLNIATIGFFVGFATILAIPSLANSLKNALFNQRGEPLGTAIGMAVGPLKTAGQIGVQGALPKVNTIIGTGHAGLTNIVKTLGGAIEKRI</sequence>
<keyword evidence="1" id="KW-0472">Membrane</keyword>
<proteinExistence type="predicted"/>
<feature type="transmembrane region" description="Helical" evidence="1">
    <location>
        <begin position="447"/>
        <end position="468"/>
    </location>
</feature>
<feature type="transmembrane region" description="Helical" evidence="1">
    <location>
        <begin position="311"/>
        <end position="334"/>
    </location>
</feature>
<feature type="transmembrane region" description="Helical" evidence="1">
    <location>
        <begin position="340"/>
        <end position="361"/>
    </location>
</feature>
<evidence type="ECO:0000256" key="2">
    <source>
        <dbReference type="SAM" id="SignalP"/>
    </source>
</evidence>